<feature type="transmembrane region" description="Helical" evidence="7">
    <location>
        <begin position="262"/>
        <end position="281"/>
    </location>
</feature>
<dbReference type="PANTHER" id="PTHR30213">
    <property type="entry name" value="INNER MEMBRANE PROTEIN YHJD"/>
    <property type="match status" value="1"/>
</dbReference>
<feature type="transmembrane region" description="Helical" evidence="7">
    <location>
        <begin position="301"/>
        <end position="322"/>
    </location>
</feature>
<proteinExistence type="inferred from homology"/>
<dbReference type="Pfam" id="PF03631">
    <property type="entry name" value="Virul_fac_BrkB"/>
    <property type="match status" value="1"/>
</dbReference>
<dbReference type="Proteomes" id="UP001595528">
    <property type="component" value="Unassembled WGS sequence"/>
</dbReference>
<dbReference type="HAMAP" id="MF_00672">
    <property type="entry name" value="UPF0761"/>
    <property type="match status" value="1"/>
</dbReference>
<dbReference type="InterPro" id="IPR023679">
    <property type="entry name" value="UPF0761_bac"/>
</dbReference>
<keyword evidence="2 7" id="KW-1003">Cell membrane</keyword>
<evidence type="ECO:0000256" key="7">
    <source>
        <dbReference type="HAMAP-Rule" id="MF_00672"/>
    </source>
</evidence>
<comment type="caution">
    <text evidence="9">The sequence shown here is derived from an EMBL/GenBank/DDBJ whole genome shotgun (WGS) entry which is preliminary data.</text>
</comment>
<sequence>MNGRAEADEAAAGASSTEDEAWDGEAEVTAPDAPDSPPGAGDGATAGAGPANTAWALPDWMPRQAEALRQLVVAVVRRFLGDNGPQVAASLTYTSLLSLVPVLALSLAIIAVFPSFSSLRGELRELFTDNFLPGSVAAIDQYLDTFTRNAGQLTAAGLIGLVVTSVLLFVTIENAFNRIWRVSHNRSFVVRLMAFWTLMSLGPLVFGFSVSISATLSDAVSGMRGTFQSLAAFGPPLLAFCGFMGLYWMLPNYPVRWKHAAAGALVAALLFEVLKRGFAVYVQSFPTYQMIYGALSMVPILLIWTYLAWCVAIIGAVVTAVLPNFQMMSGMPEEEARDRRQLEIALLLLEELRRCAQQGVPLKLPPLVRRAGIASDTLDLVIARLVAARIVLRKGRLELVLCRDLRQLRLFDLLTALRLLPGLAWRELPQPVRGDRAAGGRASRPWAGELQSRMLTARGAAQDALAVDLDSFLAQYSSDASVETPRRGLRRLLR</sequence>
<evidence type="ECO:0000256" key="6">
    <source>
        <dbReference type="ARBA" id="ARBA00023136"/>
    </source>
</evidence>
<reference evidence="10" key="1">
    <citation type="journal article" date="2019" name="Int. J. Syst. Evol. Microbiol.">
        <title>The Global Catalogue of Microorganisms (GCM) 10K type strain sequencing project: providing services to taxonomists for standard genome sequencing and annotation.</title>
        <authorList>
            <consortium name="The Broad Institute Genomics Platform"/>
            <consortium name="The Broad Institute Genome Sequencing Center for Infectious Disease"/>
            <person name="Wu L."/>
            <person name="Ma J."/>
        </authorList>
    </citation>
    <scope>NUCLEOTIDE SEQUENCE [LARGE SCALE GENOMIC DNA]</scope>
    <source>
        <strain evidence="10">KCTC 42964</strain>
    </source>
</reference>
<keyword evidence="10" id="KW-1185">Reference proteome</keyword>
<feature type="compositionally biased region" description="Acidic residues" evidence="8">
    <location>
        <begin position="17"/>
        <end position="26"/>
    </location>
</feature>
<comment type="subcellular location">
    <subcellularLocation>
        <location evidence="1 7">Cell membrane</location>
        <topology evidence="1 7">Multi-pass membrane protein</topology>
    </subcellularLocation>
</comment>
<gene>
    <name evidence="9" type="ORF">ACFOGJ_30145</name>
</gene>
<keyword evidence="4 7" id="KW-0812">Transmembrane</keyword>
<dbReference type="RefSeq" id="WP_379907046.1">
    <property type="nucleotide sequence ID" value="NZ_JBHRTR010000054.1"/>
</dbReference>
<name>A0ABV7LAA1_9PROT</name>
<dbReference type="InterPro" id="IPR017039">
    <property type="entry name" value="Virul_fac_BrkB"/>
</dbReference>
<dbReference type="NCBIfam" id="TIGR00765">
    <property type="entry name" value="yihY_not_rbn"/>
    <property type="match status" value="1"/>
</dbReference>
<evidence type="ECO:0000256" key="1">
    <source>
        <dbReference type="ARBA" id="ARBA00004651"/>
    </source>
</evidence>
<feature type="transmembrane region" description="Helical" evidence="7">
    <location>
        <begin position="96"/>
        <end position="116"/>
    </location>
</feature>
<protein>
    <recommendedName>
        <fullName evidence="7">UPF0761 membrane protein ACFOGJ_30145</fullName>
    </recommendedName>
</protein>
<evidence type="ECO:0000256" key="5">
    <source>
        <dbReference type="ARBA" id="ARBA00022989"/>
    </source>
</evidence>
<dbReference type="PANTHER" id="PTHR30213:SF0">
    <property type="entry name" value="UPF0761 MEMBRANE PROTEIN YIHY"/>
    <property type="match status" value="1"/>
</dbReference>
<feature type="transmembrane region" description="Helical" evidence="7">
    <location>
        <begin position="188"/>
        <end position="210"/>
    </location>
</feature>
<evidence type="ECO:0000313" key="10">
    <source>
        <dbReference type="Proteomes" id="UP001595528"/>
    </source>
</evidence>
<evidence type="ECO:0000256" key="8">
    <source>
        <dbReference type="SAM" id="MobiDB-lite"/>
    </source>
</evidence>
<keyword evidence="6 7" id="KW-0472">Membrane</keyword>
<evidence type="ECO:0000256" key="3">
    <source>
        <dbReference type="ARBA" id="ARBA00022519"/>
    </source>
</evidence>
<evidence type="ECO:0000313" key="9">
    <source>
        <dbReference type="EMBL" id="MFC3231547.1"/>
    </source>
</evidence>
<keyword evidence="5 7" id="KW-1133">Transmembrane helix</keyword>
<accession>A0ABV7LAA1</accession>
<keyword evidence="3" id="KW-0997">Cell inner membrane</keyword>
<dbReference type="EMBL" id="JBHRTR010000054">
    <property type="protein sequence ID" value="MFC3231547.1"/>
    <property type="molecule type" value="Genomic_DNA"/>
</dbReference>
<evidence type="ECO:0000256" key="4">
    <source>
        <dbReference type="ARBA" id="ARBA00022692"/>
    </source>
</evidence>
<feature type="region of interest" description="Disordered" evidence="8">
    <location>
        <begin position="1"/>
        <end position="48"/>
    </location>
</feature>
<evidence type="ECO:0000256" key="2">
    <source>
        <dbReference type="ARBA" id="ARBA00022475"/>
    </source>
</evidence>
<organism evidence="9 10">
    <name type="scientific">Marinibaculum pumilum</name>
    <dbReference type="NCBI Taxonomy" id="1766165"/>
    <lineage>
        <taxon>Bacteria</taxon>
        <taxon>Pseudomonadati</taxon>
        <taxon>Pseudomonadota</taxon>
        <taxon>Alphaproteobacteria</taxon>
        <taxon>Rhodospirillales</taxon>
        <taxon>Rhodospirillaceae</taxon>
        <taxon>Marinibaculum</taxon>
    </lineage>
</organism>
<feature type="transmembrane region" description="Helical" evidence="7">
    <location>
        <begin position="230"/>
        <end position="250"/>
    </location>
</feature>
<feature type="transmembrane region" description="Helical" evidence="7">
    <location>
        <begin position="153"/>
        <end position="176"/>
    </location>
</feature>
<comment type="similarity">
    <text evidence="7">Belongs to the UPF0761 family.</text>
</comment>